<reference evidence="1" key="1">
    <citation type="submission" date="2020-07" db="EMBL/GenBank/DDBJ databases">
        <title>Multicomponent nature underlies the extraordinary mechanical properties of spider dragline silk.</title>
        <authorList>
            <person name="Kono N."/>
            <person name="Nakamura H."/>
            <person name="Mori M."/>
            <person name="Yoshida Y."/>
            <person name="Ohtoshi R."/>
            <person name="Malay A.D."/>
            <person name="Moran D.A.P."/>
            <person name="Tomita M."/>
            <person name="Numata K."/>
            <person name="Arakawa K."/>
        </authorList>
    </citation>
    <scope>NUCLEOTIDE SEQUENCE</scope>
</reference>
<accession>A0A8X6LK14</accession>
<gene>
    <name evidence="1" type="ORF">TNCT_417331</name>
</gene>
<evidence type="ECO:0000313" key="2">
    <source>
        <dbReference type="Proteomes" id="UP000887116"/>
    </source>
</evidence>
<dbReference type="Proteomes" id="UP000887116">
    <property type="component" value="Unassembled WGS sequence"/>
</dbReference>
<keyword evidence="2" id="KW-1185">Reference proteome</keyword>
<evidence type="ECO:0000313" key="1">
    <source>
        <dbReference type="EMBL" id="GFR11172.1"/>
    </source>
</evidence>
<dbReference type="EMBL" id="BMAO01006744">
    <property type="protein sequence ID" value="GFR11172.1"/>
    <property type="molecule type" value="Genomic_DNA"/>
</dbReference>
<comment type="caution">
    <text evidence="1">The sequence shown here is derived from an EMBL/GenBank/DDBJ whole genome shotgun (WGS) entry which is preliminary data.</text>
</comment>
<name>A0A8X6LK14_TRICU</name>
<sequence length="175" mass="19922">MYGIWEKYFDIFSKLSKLLAKGNATREKDLAITIDVFAVVSKWNKTSLVPVADLDLEKKRLPRILLAKRNDSRIKDCSVTIYVVVSLYPLITQSAVDEDKFNLGFGCYFNHIVDKNLITYLANGLFSVWSMKPQRKGFPQMLKANDKLERGGSMYLNMDGVAAIQWMDNEAVIPC</sequence>
<protein>
    <submittedName>
        <fullName evidence="1">Uncharacterized protein</fullName>
    </submittedName>
</protein>
<organism evidence="1 2">
    <name type="scientific">Trichonephila clavata</name>
    <name type="common">Joro spider</name>
    <name type="synonym">Nephila clavata</name>
    <dbReference type="NCBI Taxonomy" id="2740835"/>
    <lineage>
        <taxon>Eukaryota</taxon>
        <taxon>Metazoa</taxon>
        <taxon>Ecdysozoa</taxon>
        <taxon>Arthropoda</taxon>
        <taxon>Chelicerata</taxon>
        <taxon>Arachnida</taxon>
        <taxon>Araneae</taxon>
        <taxon>Araneomorphae</taxon>
        <taxon>Entelegynae</taxon>
        <taxon>Araneoidea</taxon>
        <taxon>Nephilidae</taxon>
        <taxon>Trichonephila</taxon>
    </lineage>
</organism>
<dbReference type="OrthoDB" id="6437726at2759"/>
<proteinExistence type="predicted"/>
<dbReference type="AlphaFoldDB" id="A0A8X6LK14"/>